<dbReference type="InterPro" id="IPR050722">
    <property type="entry name" value="Pyruvate:ferred/Flavod_OxRd"/>
</dbReference>
<dbReference type="Gene3D" id="3.40.50.970">
    <property type="match status" value="1"/>
</dbReference>
<dbReference type="STRING" id="1797593.A3A65_00325"/>
<keyword evidence="2" id="KW-0472">Membrane</keyword>
<dbReference type="NCBIfam" id="TIGR03710">
    <property type="entry name" value="OAFO_sf"/>
    <property type="match status" value="1"/>
</dbReference>
<feature type="domain" description="Pyruvate/ketoisovalerate oxidoreductase catalytic" evidence="3">
    <location>
        <begin position="13"/>
        <end position="178"/>
    </location>
</feature>
<gene>
    <name evidence="6" type="ORF">A3A65_00325</name>
</gene>
<dbReference type="InterPro" id="IPR019752">
    <property type="entry name" value="Pyrv/ketoisovalerate_OxRed_cat"/>
</dbReference>
<keyword evidence="2" id="KW-0812">Transmembrane</keyword>
<dbReference type="InterPro" id="IPR009014">
    <property type="entry name" value="Transketo_C/PFOR_II"/>
</dbReference>
<feature type="transmembrane region" description="Helical" evidence="2">
    <location>
        <begin position="134"/>
        <end position="158"/>
    </location>
</feature>
<dbReference type="InterPro" id="IPR002880">
    <property type="entry name" value="Pyrv_Fd/Flavodoxin_OxRdtase_N"/>
</dbReference>
<reference evidence="6 7" key="1">
    <citation type="journal article" date="2016" name="Nat. Commun.">
        <title>Thousands of microbial genomes shed light on interconnected biogeochemical processes in an aquifer system.</title>
        <authorList>
            <person name="Anantharaman K."/>
            <person name="Brown C.T."/>
            <person name="Hug L.A."/>
            <person name="Sharon I."/>
            <person name="Castelle C.J."/>
            <person name="Probst A.J."/>
            <person name="Thomas B.C."/>
            <person name="Singh A."/>
            <person name="Wilkins M.J."/>
            <person name="Karaoz U."/>
            <person name="Brodie E.L."/>
            <person name="Williams K.H."/>
            <person name="Hubbard S.S."/>
            <person name="Banfield J.F."/>
        </authorList>
    </citation>
    <scope>NUCLEOTIDE SEQUENCE [LARGE SCALE GENOMIC DNA]</scope>
</reference>
<protein>
    <recommendedName>
        <fullName evidence="8">2-oxoacid:ferredoxin oxidoreductase subunit alpha</fullName>
    </recommendedName>
</protein>
<feature type="domain" description="Pyruvate:ferredoxin oxidoreductase core" evidence="5">
    <location>
        <begin position="472"/>
        <end position="565"/>
    </location>
</feature>
<dbReference type="AlphaFoldDB" id="A0A1G1W1J2"/>
<evidence type="ECO:0000259" key="3">
    <source>
        <dbReference type="Pfam" id="PF01558"/>
    </source>
</evidence>
<accession>A0A1G1W1J2</accession>
<evidence type="ECO:0000313" key="7">
    <source>
        <dbReference type="Proteomes" id="UP000176723"/>
    </source>
</evidence>
<dbReference type="PANTHER" id="PTHR32154">
    <property type="entry name" value="PYRUVATE-FLAVODOXIN OXIDOREDUCTASE-RELATED"/>
    <property type="match status" value="1"/>
</dbReference>
<dbReference type="EMBL" id="MHCL01000011">
    <property type="protein sequence ID" value="OGY21450.1"/>
    <property type="molecule type" value="Genomic_DNA"/>
</dbReference>
<dbReference type="GO" id="GO:0006979">
    <property type="term" value="P:response to oxidative stress"/>
    <property type="evidence" value="ECO:0007669"/>
    <property type="project" value="TreeGrafter"/>
</dbReference>
<dbReference type="Gene3D" id="3.40.50.920">
    <property type="match status" value="1"/>
</dbReference>
<dbReference type="Pfam" id="PF17147">
    <property type="entry name" value="PFOR_II"/>
    <property type="match status" value="1"/>
</dbReference>
<proteinExistence type="predicted"/>
<dbReference type="InterPro" id="IPR033412">
    <property type="entry name" value="PFOR_II"/>
</dbReference>
<evidence type="ECO:0000259" key="5">
    <source>
        <dbReference type="Pfam" id="PF17147"/>
    </source>
</evidence>
<name>A0A1G1W1J2_9BACT</name>
<dbReference type="Proteomes" id="UP000176723">
    <property type="component" value="Unassembled WGS sequence"/>
</dbReference>
<comment type="caution">
    <text evidence="6">The sequence shown here is derived from an EMBL/GenBank/DDBJ whole genome shotgun (WGS) entry which is preliminary data.</text>
</comment>
<evidence type="ECO:0000256" key="2">
    <source>
        <dbReference type="SAM" id="Phobius"/>
    </source>
</evidence>
<dbReference type="Pfam" id="PF01855">
    <property type="entry name" value="POR_N"/>
    <property type="match status" value="1"/>
</dbReference>
<dbReference type="SUPFAM" id="SSF52922">
    <property type="entry name" value="TK C-terminal domain-like"/>
    <property type="match status" value="1"/>
</dbReference>
<dbReference type="PANTHER" id="PTHR32154:SF20">
    <property type="entry name" value="2-OXOGLUTARATE OXIDOREDUCTASE SUBUNIT KORA"/>
    <property type="match status" value="1"/>
</dbReference>
<evidence type="ECO:0000313" key="6">
    <source>
        <dbReference type="EMBL" id="OGY21450.1"/>
    </source>
</evidence>
<dbReference type="Gene3D" id="3.40.920.10">
    <property type="entry name" value="Pyruvate-ferredoxin oxidoreductase, PFOR, domain III"/>
    <property type="match status" value="1"/>
</dbReference>
<dbReference type="GO" id="GO:0016903">
    <property type="term" value="F:oxidoreductase activity, acting on the aldehyde or oxo group of donors"/>
    <property type="evidence" value="ECO:0007669"/>
    <property type="project" value="InterPro"/>
</dbReference>
<keyword evidence="1" id="KW-0560">Oxidoreductase</keyword>
<sequence length="573" mass="62722">MANELNWKVAGFAGEGIMTTGLLFSKTCARHGMSIFDYTEYPSLIRGGHNTYQVYANTSGAFAQRKMVDVLVALNRNSLSFHKDELSSDSLVIYDQDDDKVDINDYALPCQVFNLPMVKLAIDSGGQRLMANNVILGASVYFFGMSLDILLTVITAVFQDKGESVVKLNAGAALAGYEYAKAHAKPIMQIDKGPFEQYLTATGNEAISLGALAGGLQFYAAYPMTPSSSILHYLSATAKQTNIVVKHAEDEISAINMACGASFAGARAMVGTSGGGFCYMTEGLGLAGIAELPLVVFEGMRPGPALGMPTWTAQGDLGFILNASQDEFPRFVLTPGDAQEAFELTRIALELAEKYQTLVMLVSDKYLSESRLTFKLESTVFKNKRQAFNGNPQPDESGFFPRYLESENGVSPRTIPGTAGGTYIANSYEHDKYGLAAEEGSIRLEQMDKRFRKFDAMRSEVPRQYEEREAGAEVTLVSFGSTKGVIRAARTLLKKDGIPTNTLNLSWIWPFPKDQVKDIIGNGRPIVVEGNKQGQLARLIAQETGMMINDYIRRYDGRPFYAEDIASEVKKLV</sequence>
<dbReference type="InterPro" id="IPR002869">
    <property type="entry name" value="Pyrv_flavodox_OxRed_cen"/>
</dbReference>
<dbReference type="SUPFAM" id="SSF53323">
    <property type="entry name" value="Pyruvate-ferredoxin oxidoreductase, PFOR, domain III"/>
    <property type="match status" value="1"/>
</dbReference>
<feature type="domain" description="Pyruvate flavodoxin/ferredoxin oxidoreductase pyrimidine binding" evidence="4">
    <location>
        <begin position="210"/>
        <end position="439"/>
    </location>
</feature>
<dbReference type="InterPro" id="IPR022367">
    <property type="entry name" value="2-oxoacid/accept_OxRdtase_asu"/>
</dbReference>
<keyword evidence="2" id="KW-1133">Transmembrane helix</keyword>
<dbReference type="Pfam" id="PF01558">
    <property type="entry name" value="POR"/>
    <property type="match status" value="1"/>
</dbReference>
<dbReference type="SUPFAM" id="SSF52518">
    <property type="entry name" value="Thiamin diphosphate-binding fold (THDP-binding)"/>
    <property type="match status" value="1"/>
</dbReference>
<evidence type="ECO:0008006" key="8">
    <source>
        <dbReference type="Google" id="ProtNLM"/>
    </source>
</evidence>
<dbReference type="InterPro" id="IPR029061">
    <property type="entry name" value="THDP-binding"/>
</dbReference>
<dbReference type="CDD" id="cd07034">
    <property type="entry name" value="TPP_PYR_PFOR_IOR-alpha_like"/>
    <property type="match status" value="1"/>
</dbReference>
<evidence type="ECO:0000256" key="1">
    <source>
        <dbReference type="ARBA" id="ARBA00023002"/>
    </source>
</evidence>
<organism evidence="6 7">
    <name type="scientific">Candidatus Chisholmbacteria bacterium RIFCSPLOWO2_01_FULL_49_14</name>
    <dbReference type="NCBI Taxonomy" id="1797593"/>
    <lineage>
        <taxon>Bacteria</taxon>
        <taxon>Candidatus Chisholmiibacteriota</taxon>
    </lineage>
</organism>
<evidence type="ECO:0000259" key="4">
    <source>
        <dbReference type="Pfam" id="PF01855"/>
    </source>
</evidence>